<dbReference type="NCBIfam" id="TIGR03544">
    <property type="entry name" value="DivI1A_domain"/>
    <property type="match status" value="1"/>
</dbReference>
<feature type="compositionally biased region" description="Low complexity" evidence="1">
    <location>
        <begin position="35"/>
        <end position="46"/>
    </location>
</feature>
<sequence>MTYFLVFLAVLVAGGVAMFLVGQRRRETRPQAEPSSDPSLSSVLLDDGLSAPVPNLPPVLLPEQATAEDVDRVRFSLGLRGYRMDQVDQVLDRLSYELDARDERIAALEAQLITEAPGSRYAEASDSRQDDSQQDLSQQDFLPQPGSDDEQGDVHPEPEQMPEPAEEHRP</sequence>
<evidence type="ECO:0000313" key="3">
    <source>
        <dbReference type="Proteomes" id="UP000521748"/>
    </source>
</evidence>
<dbReference type="EMBL" id="JACBYQ010000001">
    <property type="protein sequence ID" value="NYE95069.1"/>
    <property type="molecule type" value="Genomic_DNA"/>
</dbReference>
<keyword evidence="3" id="KW-1185">Reference proteome</keyword>
<evidence type="ECO:0000313" key="2">
    <source>
        <dbReference type="EMBL" id="NYE95069.1"/>
    </source>
</evidence>
<protein>
    <submittedName>
        <fullName evidence="2">DivIVA domain-containing protein</fullName>
    </submittedName>
</protein>
<feature type="region of interest" description="Disordered" evidence="1">
    <location>
        <begin position="117"/>
        <end position="170"/>
    </location>
</feature>
<dbReference type="Proteomes" id="UP000521748">
    <property type="component" value="Unassembled WGS sequence"/>
</dbReference>
<dbReference type="Gene3D" id="6.10.250.660">
    <property type="match status" value="1"/>
</dbReference>
<gene>
    <name evidence="2" type="ORF">FHU41_001290</name>
</gene>
<feature type="region of interest" description="Disordered" evidence="1">
    <location>
        <begin position="27"/>
        <end position="46"/>
    </location>
</feature>
<dbReference type="RefSeq" id="WP_343046260.1">
    <property type="nucleotide sequence ID" value="NZ_JACBYQ010000001.1"/>
</dbReference>
<accession>A0A7Y9LT20</accession>
<reference evidence="2 3" key="1">
    <citation type="submission" date="2020-07" db="EMBL/GenBank/DDBJ databases">
        <title>Sequencing the genomes of 1000 actinobacteria strains.</title>
        <authorList>
            <person name="Klenk H.-P."/>
        </authorList>
    </citation>
    <scope>NUCLEOTIDE SEQUENCE [LARGE SCALE GENOMIC DNA]</scope>
    <source>
        <strain evidence="2 3">DSM 102047</strain>
    </source>
</reference>
<dbReference type="AlphaFoldDB" id="A0A7Y9LT20"/>
<proteinExistence type="predicted"/>
<evidence type="ECO:0000256" key="1">
    <source>
        <dbReference type="SAM" id="MobiDB-lite"/>
    </source>
</evidence>
<comment type="caution">
    <text evidence="2">The sequence shown here is derived from an EMBL/GenBank/DDBJ whole genome shotgun (WGS) entry which is preliminary data.</text>
</comment>
<organism evidence="2 3">
    <name type="scientific">Psychromicrobium silvestre</name>
    <dbReference type="NCBI Taxonomy" id="1645614"/>
    <lineage>
        <taxon>Bacteria</taxon>
        <taxon>Bacillati</taxon>
        <taxon>Actinomycetota</taxon>
        <taxon>Actinomycetes</taxon>
        <taxon>Micrococcales</taxon>
        <taxon>Micrococcaceae</taxon>
        <taxon>Psychromicrobium</taxon>
    </lineage>
</organism>
<name>A0A7Y9LT20_9MICC</name>
<dbReference type="InterPro" id="IPR019933">
    <property type="entry name" value="DivIVA_domain"/>
</dbReference>